<gene>
    <name evidence="2" type="ORF">O3P69_010144</name>
</gene>
<organism evidence="2 3">
    <name type="scientific">Scylla paramamosain</name>
    <name type="common">Mud crab</name>
    <dbReference type="NCBI Taxonomy" id="85552"/>
    <lineage>
        <taxon>Eukaryota</taxon>
        <taxon>Metazoa</taxon>
        <taxon>Ecdysozoa</taxon>
        <taxon>Arthropoda</taxon>
        <taxon>Crustacea</taxon>
        <taxon>Multicrustacea</taxon>
        <taxon>Malacostraca</taxon>
        <taxon>Eumalacostraca</taxon>
        <taxon>Eucarida</taxon>
        <taxon>Decapoda</taxon>
        <taxon>Pleocyemata</taxon>
        <taxon>Brachyura</taxon>
        <taxon>Eubrachyura</taxon>
        <taxon>Portunoidea</taxon>
        <taxon>Portunidae</taxon>
        <taxon>Portuninae</taxon>
        <taxon>Scylla</taxon>
    </lineage>
</organism>
<keyword evidence="3" id="KW-1185">Reference proteome</keyword>
<proteinExistence type="predicted"/>
<protein>
    <submittedName>
        <fullName evidence="2">Uncharacterized protein</fullName>
    </submittedName>
</protein>
<reference evidence="2 3" key="1">
    <citation type="submission" date="2023-03" db="EMBL/GenBank/DDBJ databases">
        <title>High-quality genome of Scylla paramamosain provides insights in environmental adaptation.</title>
        <authorList>
            <person name="Zhang L."/>
        </authorList>
    </citation>
    <scope>NUCLEOTIDE SEQUENCE [LARGE SCALE GENOMIC DNA]</scope>
    <source>
        <strain evidence="2">LZ_2023a</strain>
        <tissue evidence="2">Muscle</tissue>
    </source>
</reference>
<dbReference type="AlphaFoldDB" id="A0AAW0TVI2"/>
<sequence>MGKRGQRRILDRGGGKGGGGDGEGKGEKRLPWQHEQGSPGQRVAALLLSPRLSDLTITFPGRHNPSQGTPDGTGDALSRAGGGAVPRGGSRAAGVGQ</sequence>
<feature type="region of interest" description="Disordered" evidence="1">
    <location>
        <begin position="1"/>
        <end position="40"/>
    </location>
</feature>
<dbReference type="Proteomes" id="UP001487740">
    <property type="component" value="Unassembled WGS sequence"/>
</dbReference>
<evidence type="ECO:0000313" key="3">
    <source>
        <dbReference type="Proteomes" id="UP001487740"/>
    </source>
</evidence>
<evidence type="ECO:0000256" key="1">
    <source>
        <dbReference type="SAM" id="MobiDB-lite"/>
    </source>
</evidence>
<feature type="compositionally biased region" description="Basic and acidic residues" evidence="1">
    <location>
        <begin position="22"/>
        <end position="32"/>
    </location>
</feature>
<dbReference type="EMBL" id="JARAKH010000025">
    <property type="protein sequence ID" value="KAK8390242.1"/>
    <property type="molecule type" value="Genomic_DNA"/>
</dbReference>
<comment type="caution">
    <text evidence="2">The sequence shown here is derived from an EMBL/GenBank/DDBJ whole genome shotgun (WGS) entry which is preliminary data.</text>
</comment>
<accession>A0AAW0TVI2</accession>
<name>A0AAW0TVI2_SCYPA</name>
<evidence type="ECO:0000313" key="2">
    <source>
        <dbReference type="EMBL" id="KAK8390242.1"/>
    </source>
</evidence>
<feature type="region of interest" description="Disordered" evidence="1">
    <location>
        <begin position="56"/>
        <end position="97"/>
    </location>
</feature>